<keyword evidence="3" id="KW-1185">Reference proteome</keyword>
<feature type="compositionally biased region" description="Low complexity" evidence="1">
    <location>
        <begin position="29"/>
        <end position="40"/>
    </location>
</feature>
<feature type="region of interest" description="Disordered" evidence="1">
    <location>
        <begin position="1"/>
        <end position="40"/>
    </location>
</feature>
<name>A0A8H6L161_9LECA</name>
<sequence>MVLAQPPLQYIFTERESSKSRPRAGQDIPSSGSEYPYSGSRIRRKQPVIDDSGQSQLTHSGQAHLVFLMTTFENADAEVIAQTLKKIATVQDSDVPATFIATPSVPKKRASKAEIRPSALRNTSHASLGPERQKSLPIPGRKAHLEQDHQLAQLDQDGQSRTTERGSKSMDERPLLDKVSEEPDVMFDDNDIPHHQRVDCSPESPVLPRPHQRHSRPLPPDPVNHSREASPRPQSRNLTLKGPRSRLINGPIIMEHGG</sequence>
<gene>
    <name evidence="2" type="ORF">HO173_010194</name>
</gene>
<feature type="compositionally biased region" description="Basic and acidic residues" evidence="1">
    <location>
        <begin position="191"/>
        <end position="200"/>
    </location>
</feature>
<dbReference type="AlphaFoldDB" id="A0A8H6L161"/>
<dbReference type="GeneID" id="59291841"/>
<feature type="compositionally biased region" description="Basic and acidic residues" evidence="1">
    <location>
        <begin position="162"/>
        <end position="181"/>
    </location>
</feature>
<protein>
    <submittedName>
        <fullName evidence="2">Uncharacterized protein</fullName>
    </submittedName>
</protein>
<feature type="region of interest" description="Disordered" evidence="1">
    <location>
        <begin position="151"/>
        <end position="258"/>
    </location>
</feature>
<evidence type="ECO:0000256" key="1">
    <source>
        <dbReference type="SAM" id="MobiDB-lite"/>
    </source>
</evidence>
<evidence type="ECO:0000313" key="2">
    <source>
        <dbReference type="EMBL" id="KAF6231662.1"/>
    </source>
</evidence>
<dbReference type="RefSeq" id="XP_037161094.1">
    <property type="nucleotide sequence ID" value="XM_037312080.1"/>
</dbReference>
<comment type="caution">
    <text evidence="2">The sequence shown here is derived from an EMBL/GenBank/DDBJ whole genome shotgun (WGS) entry which is preliminary data.</text>
</comment>
<reference evidence="2 3" key="1">
    <citation type="journal article" date="2020" name="Genomics">
        <title>Complete, high-quality genomes from long-read metagenomic sequencing of two wolf lichen thalli reveals enigmatic genome architecture.</title>
        <authorList>
            <person name="McKenzie S.K."/>
            <person name="Walston R.F."/>
            <person name="Allen J.L."/>
        </authorList>
    </citation>
    <scope>NUCLEOTIDE SEQUENCE [LARGE SCALE GENOMIC DNA]</scope>
    <source>
        <strain evidence="2">WasteWater2</strain>
    </source>
</reference>
<proteinExistence type="predicted"/>
<organism evidence="2 3">
    <name type="scientific">Letharia columbiana</name>
    <dbReference type="NCBI Taxonomy" id="112416"/>
    <lineage>
        <taxon>Eukaryota</taxon>
        <taxon>Fungi</taxon>
        <taxon>Dikarya</taxon>
        <taxon>Ascomycota</taxon>
        <taxon>Pezizomycotina</taxon>
        <taxon>Lecanoromycetes</taxon>
        <taxon>OSLEUM clade</taxon>
        <taxon>Lecanoromycetidae</taxon>
        <taxon>Lecanorales</taxon>
        <taxon>Lecanorineae</taxon>
        <taxon>Parmeliaceae</taxon>
        <taxon>Letharia</taxon>
    </lineage>
</organism>
<accession>A0A8H6L161</accession>
<feature type="region of interest" description="Disordered" evidence="1">
    <location>
        <begin position="104"/>
        <end position="137"/>
    </location>
</feature>
<evidence type="ECO:0000313" key="3">
    <source>
        <dbReference type="Proteomes" id="UP000578531"/>
    </source>
</evidence>
<dbReference type="EMBL" id="JACCJC010000055">
    <property type="protein sequence ID" value="KAF6231662.1"/>
    <property type="molecule type" value="Genomic_DNA"/>
</dbReference>
<dbReference type="Proteomes" id="UP000578531">
    <property type="component" value="Unassembled WGS sequence"/>
</dbReference>